<comment type="caution">
    <text evidence="8">The sequence shown here is derived from an EMBL/GenBank/DDBJ whole genome shotgun (WGS) entry which is preliminary data.</text>
</comment>
<keyword evidence="9" id="KW-1185">Reference proteome</keyword>
<dbReference type="InterPro" id="IPR015424">
    <property type="entry name" value="PyrdxlP-dep_Trfase"/>
</dbReference>
<keyword evidence="3" id="KW-0805">Transcription regulation</keyword>
<dbReference type="SUPFAM" id="SSF53383">
    <property type="entry name" value="PLP-dependent transferases"/>
    <property type="match status" value="1"/>
</dbReference>
<dbReference type="SMART" id="SM00345">
    <property type="entry name" value="HTH_GNTR"/>
    <property type="match status" value="1"/>
</dbReference>
<reference evidence="9" key="1">
    <citation type="submission" date="2023-07" db="EMBL/GenBank/DDBJ databases">
        <title>Genome-based characterization of strain KMM 296 and proposal for reclassification of Cobetia litoralis and Cobetia pacifica, and emended description of the species Cobetia amphilecti and Cobetia marina.</title>
        <authorList>
            <person name="Balabanova L."/>
            <person name="Nedashkovskaya O."/>
        </authorList>
    </citation>
    <scope>NUCLEOTIDE SEQUENCE [LARGE SCALE GENOMIC DNA]</scope>
    <source>
        <strain evidence="9">NRIC 0815</strain>
    </source>
</reference>
<dbReference type="InterPro" id="IPR051446">
    <property type="entry name" value="HTH_trans_reg/aminotransferase"/>
</dbReference>
<dbReference type="Gene3D" id="1.10.10.10">
    <property type="entry name" value="Winged helix-like DNA-binding domain superfamily/Winged helix DNA-binding domain"/>
    <property type="match status" value="1"/>
</dbReference>
<sequence>MELAALEPLIECYRRQSETLGKQVRLEQALLEVIREQWPLGARLPPHRKLCEALGVARNTLALAIKSLIEEGYLHTGQGQGTWTRRPHARRASAGSGEIGSAELGPGESGSGAAGAAPAPLPLSARARKVLGGQGASLIQSGAFVPGIPDIARFPMRKWRQLYASVTVPHNALLLSYSSGGYGPLKREIRDFLRRWRNIDCDTQQIIITEGTHHGIELCALALADAGQRVVMESPCYWGARNVFLAAGLETRQIPWRPVSDTTSDTTSEAGHDLTSLGDGPVQIAYFTGSHHYPLSVPTSRRDKQTLCEACQPAYILEDDYEFSGDDHGELLFDPDSGNRLLVGSFSKLMFPGLRLGYLVVPRALAGPMNRLRSEVFREGRMLDQAVLAQFIADGDLDAWYQRIQRDYLGRQQVVHDQLCQVKGVISVSPPSRGISLCVQFAPEIDDQRVAQLMVKEHLIVRPLSMVCSREDSRRGLVLGVGMLAGESLVSEVARLRRTLESILSMRDIRRHN</sequence>
<evidence type="ECO:0000313" key="8">
    <source>
        <dbReference type="EMBL" id="MDI5885969.1"/>
    </source>
</evidence>
<dbReference type="Proteomes" id="UP001229025">
    <property type="component" value="Unassembled WGS sequence"/>
</dbReference>
<dbReference type="InterPro" id="IPR004839">
    <property type="entry name" value="Aminotransferase_I/II_large"/>
</dbReference>
<dbReference type="SUPFAM" id="SSF46785">
    <property type="entry name" value="Winged helix' DNA-binding domain"/>
    <property type="match status" value="1"/>
</dbReference>
<evidence type="ECO:0000313" key="9">
    <source>
        <dbReference type="Proteomes" id="UP001229025"/>
    </source>
</evidence>
<protein>
    <submittedName>
        <fullName evidence="8">PLP-dependent aminotransferase family protein</fullName>
    </submittedName>
</protein>
<keyword evidence="8" id="KW-0032">Aminotransferase</keyword>
<dbReference type="GO" id="GO:0008483">
    <property type="term" value="F:transaminase activity"/>
    <property type="evidence" value="ECO:0007669"/>
    <property type="project" value="UniProtKB-KW"/>
</dbReference>
<evidence type="ECO:0000256" key="2">
    <source>
        <dbReference type="ARBA" id="ARBA00022898"/>
    </source>
</evidence>
<feature type="domain" description="HTH gntR-type" evidence="7">
    <location>
        <begin position="20"/>
        <end position="87"/>
    </location>
</feature>
<dbReference type="InterPro" id="IPR015421">
    <property type="entry name" value="PyrdxlP-dep_Trfase_major"/>
</dbReference>
<evidence type="ECO:0000256" key="3">
    <source>
        <dbReference type="ARBA" id="ARBA00023015"/>
    </source>
</evidence>
<evidence type="ECO:0000256" key="5">
    <source>
        <dbReference type="ARBA" id="ARBA00023163"/>
    </source>
</evidence>
<dbReference type="PANTHER" id="PTHR46577:SF1">
    <property type="entry name" value="HTH-TYPE TRANSCRIPTIONAL REGULATORY PROTEIN GABR"/>
    <property type="match status" value="1"/>
</dbReference>
<evidence type="ECO:0000256" key="1">
    <source>
        <dbReference type="ARBA" id="ARBA00005384"/>
    </source>
</evidence>
<keyword evidence="2" id="KW-0663">Pyridoxal phosphate</keyword>
<keyword evidence="8" id="KW-0808">Transferase</keyword>
<comment type="similarity">
    <text evidence="1">In the C-terminal section; belongs to the class-I pyridoxal-phosphate-dependent aminotransferase family.</text>
</comment>
<dbReference type="PROSITE" id="PS50949">
    <property type="entry name" value="HTH_GNTR"/>
    <property type="match status" value="1"/>
</dbReference>
<gene>
    <name evidence="8" type="ORF">QLT01_16625</name>
</gene>
<name>A0ABT6UTD4_9GAMM</name>
<proteinExistence type="inferred from homology"/>
<dbReference type="InterPro" id="IPR036388">
    <property type="entry name" value="WH-like_DNA-bd_sf"/>
</dbReference>
<dbReference type="EMBL" id="JASCSA010000020">
    <property type="protein sequence ID" value="MDI5885969.1"/>
    <property type="molecule type" value="Genomic_DNA"/>
</dbReference>
<dbReference type="PRINTS" id="PR00035">
    <property type="entry name" value="HTHGNTR"/>
</dbReference>
<evidence type="ECO:0000256" key="6">
    <source>
        <dbReference type="SAM" id="MobiDB-lite"/>
    </source>
</evidence>
<keyword evidence="5" id="KW-0804">Transcription</keyword>
<dbReference type="InterPro" id="IPR036390">
    <property type="entry name" value="WH_DNA-bd_sf"/>
</dbReference>
<dbReference type="PANTHER" id="PTHR46577">
    <property type="entry name" value="HTH-TYPE TRANSCRIPTIONAL REGULATORY PROTEIN GABR"/>
    <property type="match status" value="1"/>
</dbReference>
<dbReference type="Pfam" id="PF00155">
    <property type="entry name" value="Aminotran_1_2"/>
    <property type="match status" value="1"/>
</dbReference>
<evidence type="ECO:0000256" key="4">
    <source>
        <dbReference type="ARBA" id="ARBA00023125"/>
    </source>
</evidence>
<feature type="region of interest" description="Disordered" evidence="6">
    <location>
        <begin position="77"/>
        <end position="118"/>
    </location>
</feature>
<dbReference type="RefSeq" id="WP_284727524.1">
    <property type="nucleotide sequence ID" value="NZ_JASCSA010000020.1"/>
</dbReference>
<keyword evidence="4" id="KW-0238">DNA-binding</keyword>
<accession>A0ABT6UTD4</accession>
<dbReference type="Pfam" id="PF00392">
    <property type="entry name" value="GntR"/>
    <property type="match status" value="1"/>
</dbReference>
<evidence type="ECO:0000259" key="7">
    <source>
        <dbReference type="PROSITE" id="PS50949"/>
    </source>
</evidence>
<dbReference type="Gene3D" id="3.40.640.10">
    <property type="entry name" value="Type I PLP-dependent aspartate aminotransferase-like (Major domain)"/>
    <property type="match status" value="1"/>
</dbReference>
<dbReference type="CDD" id="cd00609">
    <property type="entry name" value="AAT_like"/>
    <property type="match status" value="1"/>
</dbReference>
<organism evidence="8 9">
    <name type="scientific">Cobetia amphilecti</name>
    <dbReference type="NCBI Taxonomy" id="1055104"/>
    <lineage>
        <taxon>Bacteria</taxon>
        <taxon>Pseudomonadati</taxon>
        <taxon>Pseudomonadota</taxon>
        <taxon>Gammaproteobacteria</taxon>
        <taxon>Oceanospirillales</taxon>
        <taxon>Halomonadaceae</taxon>
        <taxon>Cobetia</taxon>
    </lineage>
</organism>
<dbReference type="InterPro" id="IPR000524">
    <property type="entry name" value="Tscrpt_reg_HTH_GntR"/>
</dbReference>